<keyword evidence="13" id="KW-0137">Centromere</keyword>
<proteinExistence type="inferred from homology"/>
<comment type="similarity">
    <text evidence="4">Belongs to the DASH complex DAM1 family.</text>
</comment>
<evidence type="ECO:0000256" key="11">
    <source>
        <dbReference type="ARBA" id="ARBA00023212"/>
    </source>
</evidence>
<dbReference type="HOGENOM" id="CLU_092107_0_0_1"/>
<feature type="compositionally biased region" description="Polar residues" evidence="16">
    <location>
        <begin position="236"/>
        <end position="256"/>
    </location>
</feature>
<evidence type="ECO:0000313" key="17">
    <source>
        <dbReference type="EMBL" id="EDK42181.1"/>
    </source>
</evidence>
<evidence type="ECO:0000256" key="5">
    <source>
        <dbReference type="ARBA" id="ARBA00020497"/>
    </source>
</evidence>
<comment type="subunit">
    <text evidence="15">Component of the DASH complex consisting of ASK1, DAD1, DAD2, DAD3, DAD4, DAM1, DUO1, HSK3, SPC19 and SPC34, with a stoichiometry of one copy of each subunit per complex. Multiple DASH complexes oligomerize to form a ring that encircles spindle microtubules and organizes the rod-like NDC80 complexes of the outer kinetochore. DASH complex oligomerization strengthens microtubule attachments. Within the complex, DAM1 and DUO1 may form the microtubule connections. On cytoplasmic microtubules, DASH complexes appear to form patches instead of rings. Interacts with the outer kinetochore component NDC80; the interaction is direct.</text>
</comment>
<evidence type="ECO:0000256" key="9">
    <source>
        <dbReference type="ARBA" id="ARBA00022829"/>
    </source>
</evidence>
<gene>
    <name evidence="17" type="ORF">LELG_00359</name>
</gene>
<dbReference type="AlphaFoldDB" id="A5DSM3"/>
<dbReference type="PANTHER" id="PTHR28113:SF1">
    <property type="entry name" value="DASH COMPLEX SUBUNIT DAM1"/>
    <property type="match status" value="1"/>
</dbReference>
<dbReference type="InterPro" id="IPR013962">
    <property type="entry name" value="DASH_Dam1"/>
</dbReference>
<reference evidence="17 18" key="1">
    <citation type="journal article" date="2009" name="Nature">
        <title>Evolution of pathogenicity and sexual reproduction in eight Candida genomes.</title>
        <authorList>
            <person name="Butler G."/>
            <person name="Rasmussen M.D."/>
            <person name="Lin M.F."/>
            <person name="Santos M.A."/>
            <person name="Sakthikumar S."/>
            <person name="Munro C.A."/>
            <person name="Rheinbay E."/>
            <person name="Grabherr M."/>
            <person name="Forche A."/>
            <person name="Reedy J.L."/>
            <person name="Agrafioti I."/>
            <person name="Arnaud M.B."/>
            <person name="Bates S."/>
            <person name="Brown A.J."/>
            <person name="Brunke S."/>
            <person name="Costanzo M.C."/>
            <person name="Fitzpatrick D.A."/>
            <person name="de Groot P.W."/>
            <person name="Harris D."/>
            <person name="Hoyer L.L."/>
            <person name="Hube B."/>
            <person name="Klis F.M."/>
            <person name="Kodira C."/>
            <person name="Lennard N."/>
            <person name="Logue M.E."/>
            <person name="Martin R."/>
            <person name="Neiman A.M."/>
            <person name="Nikolaou E."/>
            <person name="Quail M.A."/>
            <person name="Quinn J."/>
            <person name="Santos M.C."/>
            <person name="Schmitzberger F.F."/>
            <person name="Sherlock G."/>
            <person name="Shah P."/>
            <person name="Silverstein K.A."/>
            <person name="Skrzypek M.S."/>
            <person name="Soll D."/>
            <person name="Staggs R."/>
            <person name="Stansfield I."/>
            <person name="Stumpf M.P."/>
            <person name="Sudbery P.E."/>
            <person name="Srikantha T."/>
            <person name="Zeng Q."/>
            <person name="Berman J."/>
            <person name="Berriman M."/>
            <person name="Heitman J."/>
            <person name="Gow N.A."/>
            <person name="Lorenz M.C."/>
            <person name="Birren B.W."/>
            <person name="Kellis M."/>
            <person name="Cuomo C.A."/>
        </authorList>
    </citation>
    <scope>NUCLEOTIDE SEQUENCE [LARGE SCALE GENOMIC DNA]</scope>
    <source>
        <strain evidence="18">ATCC 11503 / BCRC 21390 / CBS 2605 / JCM 1781 / NBRC 1676 / NRRL YB-4239</strain>
    </source>
</reference>
<keyword evidence="9" id="KW-0159">Chromosome partition</keyword>
<comment type="subcellular location">
    <subcellularLocation>
        <location evidence="3">Chromosome</location>
        <location evidence="3">Centromere</location>
        <location evidence="3">Kinetochore</location>
    </subcellularLocation>
    <subcellularLocation>
        <location evidence="2">Cytoplasm</location>
        <location evidence="2">Cytoskeleton</location>
        <location evidence="2">Spindle</location>
    </subcellularLocation>
    <subcellularLocation>
        <location evidence="1">Nucleus</location>
    </subcellularLocation>
</comment>
<evidence type="ECO:0000256" key="7">
    <source>
        <dbReference type="ARBA" id="ARBA00022490"/>
    </source>
</evidence>
<dbReference type="OrthoDB" id="5586015at2759"/>
<accession>A5DSM3</accession>
<dbReference type="PANTHER" id="PTHR28113">
    <property type="entry name" value="DASH COMPLEX SUBUNIT DAM1"/>
    <property type="match status" value="1"/>
</dbReference>
<keyword evidence="11" id="KW-0206">Cytoskeleton</keyword>
<organism evidence="17 18">
    <name type="scientific">Lodderomyces elongisporus (strain ATCC 11503 / CBS 2605 / JCM 1781 / NBRC 1676 / NRRL YB-4239)</name>
    <name type="common">Yeast</name>
    <name type="synonym">Saccharomyces elongisporus</name>
    <dbReference type="NCBI Taxonomy" id="379508"/>
    <lineage>
        <taxon>Eukaryota</taxon>
        <taxon>Fungi</taxon>
        <taxon>Dikarya</taxon>
        <taxon>Ascomycota</taxon>
        <taxon>Saccharomycotina</taxon>
        <taxon>Pichiomycetes</taxon>
        <taxon>Debaryomycetaceae</taxon>
        <taxon>Candida/Lodderomyces clade</taxon>
        <taxon>Lodderomyces</taxon>
    </lineage>
</organism>
<evidence type="ECO:0000256" key="6">
    <source>
        <dbReference type="ARBA" id="ARBA00022454"/>
    </source>
</evidence>
<feature type="region of interest" description="Disordered" evidence="16">
    <location>
        <begin position="1"/>
        <end position="48"/>
    </location>
</feature>
<dbReference type="GO" id="GO:0042729">
    <property type="term" value="C:DASH complex"/>
    <property type="evidence" value="ECO:0007669"/>
    <property type="project" value="InterPro"/>
</dbReference>
<protein>
    <recommendedName>
        <fullName evidence="5">DASH complex subunit DAM1</fullName>
    </recommendedName>
    <alternativeName>
        <fullName evidence="14">Outer kinetochore protein DAM1</fullName>
    </alternativeName>
</protein>
<keyword evidence="8" id="KW-0493">Microtubule</keyword>
<dbReference type="GeneID" id="5235682"/>
<name>A5DSM3_LODEL</name>
<keyword evidence="6" id="KW-0158">Chromosome</keyword>
<dbReference type="VEuPathDB" id="FungiDB:LELG_00359"/>
<dbReference type="InParanoid" id="A5DSM3"/>
<dbReference type="CDD" id="cd14686">
    <property type="entry name" value="bZIP"/>
    <property type="match status" value="1"/>
</dbReference>
<keyword evidence="7" id="KW-0963">Cytoplasm</keyword>
<dbReference type="EMBL" id="CH981524">
    <property type="protein sequence ID" value="EDK42181.1"/>
    <property type="molecule type" value="Genomic_DNA"/>
</dbReference>
<dbReference type="eggNOG" id="ENOG502S08R">
    <property type="taxonomic scope" value="Eukaryota"/>
</dbReference>
<evidence type="ECO:0000256" key="13">
    <source>
        <dbReference type="ARBA" id="ARBA00023328"/>
    </source>
</evidence>
<dbReference type="Proteomes" id="UP000001996">
    <property type="component" value="Unassembled WGS sequence"/>
</dbReference>
<dbReference type="GO" id="GO:1990758">
    <property type="term" value="P:mitotic sister chromatid biorientation"/>
    <property type="evidence" value="ECO:0007669"/>
    <property type="project" value="TreeGrafter"/>
</dbReference>
<keyword evidence="10" id="KW-0995">Kinetochore</keyword>
<dbReference type="GO" id="GO:0044732">
    <property type="term" value="C:mitotic spindle pole body"/>
    <property type="evidence" value="ECO:0007669"/>
    <property type="project" value="TreeGrafter"/>
</dbReference>
<evidence type="ECO:0000256" key="14">
    <source>
        <dbReference type="ARBA" id="ARBA00030453"/>
    </source>
</evidence>
<feature type="region of interest" description="Disordered" evidence="16">
    <location>
        <begin position="153"/>
        <end position="279"/>
    </location>
</feature>
<evidence type="ECO:0000256" key="2">
    <source>
        <dbReference type="ARBA" id="ARBA00004186"/>
    </source>
</evidence>
<sequence length="279" mass="31697">MSSSRPTTPGTDTRRHSRRHSRRSSGVAQQQNQQQFTPQSPFHYPVDANNLPMDSPFMVEKFKAIADSMEELDLNMRDLQQIHSAISSLFNESFASFLYGLSITMWCVDFASVPSRDEWARIEADKKRKDEVMELKRRLDEAERMNQDLKARLAQESKQNQAKTDVAKRARGQTNNIKENTTYRVSKPASNQGDFRRVSRIPQPTIARSIGATREAPKTGPNLNQPPRYMKGLYDQINNNNNIVTGGSGTNLNPISKRSAMAPPSSRRPMKSSQRPPFR</sequence>
<evidence type="ECO:0000256" key="4">
    <source>
        <dbReference type="ARBA" id="ARBA00010073"/>
    </source>
</evidence>
<evidence type="ECO:0000256" key="1">
    <source>
        <dbReference type="ARBA" id="ARBA00004123"/>
    </source>
</evidence>
<evidence type="ECO:0000256" key="3">
    <source>
        <dbReference type="ARBA" id="ARBA00004629"/>
    </source>
</evidence>
<feature type="compositionally biased region" description="Polar residues" evidence="16">
    <location>
        <begin position="172"/>
        <end position="193"/>
    </location>
</feature>
<dbReference type="OMA" id="PKIHYPV"/>
<evidence type="ECO:0000313" key="18">
    <source>
        <dbReference type="Proteomes" id="UP000001996"/>
    </source>
</evidence>
<dbReference type="Pfam" id="PF08653">
    <property type="entry name" value="DASH_Dam1"/>
    <property type="match status" value="1"/>
</dbReference>
<evidence type="ECO:0000256" key="10">
    <source>
        <dbReference type="ARBA" id="ARBA00022838"/>
    </source>
</evidence>
<dbReference type="STRING" id="379508.A5DSM3"/>
<dbReference type="GO" id="GO:1990537">
    <property type="term" value="C:mitotic spindle polar microtubule"/>
    <property type="evidence" value="ECO:0007669"/>
    <property type="project" value="TreeGrafter"/>
</dbReference>
<evidence type="ECO:0000256" key="8">
    <source>
        <dbReference type="ARBA" id="ARBA00022701"/>
    </source>
</evidence>
<evidence type="ECO:0000256" key="12">
    <source>
        <dbReference type="ARBA" id="ARBA00023242"/>
    </source>
</evidence>
<keyword evidence="18" id="KW-1185">Reference proteome</keyword>
<feature type="compositionally biased region" description="Polar residues" evidence="16">
    <location>
        <begin position="1"/>
        <end position="11"/>
    </location>
</feature>
<evidence type="ECO:0000256" key="16">
    <source>
        <dbReference type="SAM" id="MobiDB-lite"/>
    </source>
</evidence>
<keyword evidence="12" id="KW-0539">Nucleus</keyword>
<dbReference type="KEGG" id="lel:PVL30_000351"/>
<evidence type="ECO:0000256" key="15">
    <source>
        <dbReference type="ARBA" id="ARBA00047036"/>
    </source>
</evidence>